<evidence type="ECO:0000313" key="2">
    <source>
        <dbReference type="EMBL" id="TWI87335.1"/>
    </source>
</evidence>
<dbReference type="RefSeq" id="WP_145343820.1">
    <property type="nucleotide sequence ID" value="NZ_SMLY01000082.1"/>
</dbReference>
<organism evidence="2 3">
    <name type="scientific">Roseibium hamelinense</name>
    <dbReference type="NCBI Taxonomy" id="150831"/>
    <lineage>
        <taxon>Bacteria</taxon>
        <taxon>Pseudomonadati</taxon>
        <taxon>Pseudomonadota</taxon>
        <taxon>Alphaproteobacteria</taxon>
        <taxon>Hyphomicrobiales</taxon>
        <taxon>Stappiaceae</taxon>
        <taxon>Roseibium</taxon>
    </lineage>
</organism>
<evidence type="ECO:0000313" key="3">
    <source>
        <dbReference type="Proteomes" id="UP000320593"/>
    </source>
</evidence>
<keyword evidence="3" id="KW-1185">Reference proteome</keyword>
<accession>A0A562T138</accession>
<reference evidence="2 3" key="1">
    <citation type="submission" date="2019-07" db="EMBL/GenBank/DDBJ databases">
        <title>Genomic Encyclopedia of Archaeal and Bacterial Type Strains, Phase II (KMG-II): from individual species to whole genera.</title>
        <authorList>
            <person name="Goeker M."/>
        </authorList>
    </citation>
    <scope>NUCLEOTIDE SEQUENCE [LARGE SCALE GENOMIC DNA]</scope>
    <source>
        <strain evidence="2 3">ATCC BAA-252</strain>
    </source>
</reference>
<dbReference type="Gene3D" id="3.90.550.10">
    <property type="entry name" value="Spore Coat Polysaccharide Biosynthesis Protein SpsA, Chain A"/>
    <property type="match status" value="1"/>
</dbReference>
<keyword evidence="2" id="KW-0808">Transferase</keyword>
<dbReference type="InterPro" id="IPR029044">
    <property type="entry name" value="Nucleotide-diphossugar_trans"/>
</dbReference>
<dbReference type="InterPro" id="IPR001173">
    <property type="entry name" value="Glyco_trans_2-like"/>
</dbReference>
<dbReference type="PANTHER" id="PTHR43685:SF2">
    <property type="entry name" value="GLYCOSYLTRANSFERASE 2-LIKE DOMAIN-CONTAINING PROTEIN"/>
    <property type="match status" value="1"/>
</dbReference>
<comment type="caution">
    <text evidence="2">The sequence shown here is derived from an EMBL/GenBank/DDBJ whole genome shotgun (WGS) entry which is preliminary data.</text>
</comment>
<feature type="domain" description="Glycosyltransferase 2-like" evidence="1">
    <location>
        <begin position="13"/>
        <end position="154"/>
    </location>
</feature>
<dbReference type="PANTHER" id="PTHR43685">
    <property type="entry name" value="GLYCOSYLTRANSFERASE"/>
    <property type="match status" value="1"/>
</dbReference>
<dbReference type="GO" id="GO:0016740">
    <property type="term" value="F:transferase activity"/>
    <property type="evidence" value="ECO:0007669"/>
    <property type="project" value="UniProtKB-KW"/>
</dbReference>
<sequence length="319" mass="36038">MSIAESNTGRIGVLVCTADRPKMLLRCLKSLAAQEIPESWTLEIVVVENDQEPKSRQAVLEFAASQKVPIHYAQEKTRGIPFARNKSLEQALRQGFDIVALIDDDEKAEDGWLNAHFQTLMKDNISVSYGPVTKTFEVEPPSWFPPEVPSKNTPGMELKRASTNNVAFLSDLINPPHNLRFNPVFLHGYEDLDFFETAHARGFKIVWTPDAVVNEYVPENRLTAARMLGFVRASATAHVQVGILRNGYPKTFVKFGLKGLRRLISSTVLLVILAPLYRGGWQSLEKRYYKNRMRFARAIGNLRGIFLQSASYYDKIDGH</sequence>
<dbReference type="SUPFAM" id="SSF53448">
    <property type="entry name" value="Nucleotide-diphospho-sugar transferases"/>
    <property type="match status" value="1"/>
</dbReference>
<dbReference type="Pfam" id="PF00535">
    <property type="entry name" value="Glycos_transf_2"/>
    <property type="match status" value="1"/>
</dbReference>
<proteinExistence type="predicted"/>
<dbReference type="InterPro" id="IPR050834">
    <property type="entry name" value="Glycosyltransf_2"/>
</dbReference>
<dbReference type="AlphaFoldDB" id="A0A562T138"/>
<evidence type="ECO:0000259" key="1">
    <source>
        <dbReference type="Pfam" id="PF00535"/>
    </source>
</evidence>
<gene>
    <name evidence="2" type="ORF">JM93_02577</name>
</gene>
<protein>
    <submittedName>
        <fullName evidence="2">GT2 family glycosyltransferase</fullName>
    </submittedName>
</protein>
<dbReference type="Proteomes" id="UP000320593">
    <property type="component" value="Unassembled WGS sequence"/>
</dbReference>
<dbReference type="EMBL" id="VLLF01000005">
    <property type="protein sequence ID" value="TWI87335.1"/>
    <property type="molecule type" value="Genomic_DNA"/>
</dbReference>
<name>A0A562T138_9HYPH</name>
<dbReference type="OrthoDB" id="6116224at2"/>
<dbReference type="CDD" id="cd00761">
    <property type="entry name" value="Glyco_tranf_GTA_type"/>
    <property type="match status" value="1"/>
</dbReference>